<keyword evidence="1" id="KW-0805">Transcription regulation</keyword>
<gene>
    <name evidence="5" type="ORF">ACFFGY_08640</name>
</gene>
<dbReference type="Pfam" id="PF00392">
    <property type="entry name" value="GntR"/>
    <property type="match status" value="1"/>
</dbReference>
<reference evidence="5 6" key="1">
    <citation type="submission" date="2024-09" db="EMBL/GenBank/DDBJ databases">
        <authorList>
            <person name="Sun Q."/>
            <person name="Mori K."/>
        </authorList>
    </citation>
    <scope>NUCLEOTIDE SEQUENCE [LARGE SCALE GENOMIC DNA]</scope>
    <source>
        <strain evidence="5 6">TBRC 5777</strain>
    </source>
</reference>
<evidence type="ECO:0000313" key="5">
    <source>
        <dbReference type="EMBL" id="MFC0408310.1"/>
    </source>
</evidence>
<dbReference type="InterPro" id="IPR011711">
    <property type="entry name" value="GntR_C"/>
</dbReference>
<dbReference type="PANTHER" id="PTHR43537:SF5">
    <property type="entry name" value="UXU OPERON TRANSCRIPTIONAL REGULATOR"/>
    <property type="match status" value="1"/>
</dbReference>
<comment type="caution">
    <text evidence="5">The sequence shown here is derived from an EMBL/GenBank/DDBJ whole genome shotgun (WGS) entry which is preliminary data.</text>
</comment>
<dbReference type="SMART" id="SM00895">
    <property type="entry name" value="FCD"/>
    <property type="match status" value="1"/>
</dbReference>
<evidence type="ECO:0000313" key="6">
    <source>
        <dbReference type="Proteomes" id="UP001589865"/>
    </source>
</evidence>
<dbReference type="SUPFAM" id="SSF48008">
    <property type="entry name" value="GntR ligand-binding domain-like"/>
    <property type="match status" value="1"/>
</dbReference>
<dbReference type="CDD" id="cd07377">
    <property type="entry name" value="WHTH_GntR"/>
    <property type="match status" value="1"/>
</dbReference>
<dbReference type="InterPro" id="IPR008920">
    <property type="entry name" value="TF_FadR/GntR_C"/>
</dbReference>
<dbReference type="InterPro" id="IPR000524">
    <property type="entry name" value="Tscrpt_reg_HTH_GntR"/>
</dbReference>
<keyword evidence="6" id="KW-1185">Reference proteome</keyword>
<protein>
    <submittedName>
        <fullName evidence="5">FadR/GntR family transcriptional regulator</fullName>
    </submittedName>
</protein>
<evidence type="ECO:0000256" key="3">
    <source>
        <dbReference type="ARBA" id="ARBA00023163"/>
    </source>
</evidence>
<dbReference type="EMBL" id="JBHLUN010000006">
    <property type="protein sequence ID" value="MFC0408310.1"/>
    <property type="molecule type" value="Genomic_DNA"/>
</dbReference>
<evidence type="ECO:0000259" key="4">
    <source>
        <dbReference type="PROSITE" id="PS50949"/>
    </source>
</evidence>
<dbReference type="PROSITE" id="PS50949">
    <property type="entry name" value="HTH_GNTR"/>
    <property type="match status" value="1"/>
</dbReference>
<evidence type="ECO:0000256" key="1">
    <source>
        <dbReference type="ARBA" id="ARBA00023015"/>
    </source>
</evidence>
<evidence type="ECO:0000256" key="2">
    <source>
        <dbReference type="ARBA" id="ARBA00023125"/>
    </source>
</evidence>
<feature type="domain" description="HTH gntR-type" evidence="4">
    <location>
        <begin position="11"/>
        <end position="79"/>
    </location>
</feature>
<dbReference type="Pfam" id="PF07729">
    <property type="entry name" value="FCD"/>
    <property type="match status" value="1"/>
</dbReference>
<keyword evidence="3" id="KW-0804">Transcription</keyword>
<dbReference type="Gene3D" id="1.10.10.10">
    <property type="entry name" value="Winged helix-like DNA-binding domain superfamily/Winged helix DNA-binding domain"/>
    <property type="match status" value="1"/>
</dbReference>
<dbReference type="SMART" id="SM00345">
    <property type="entry name" value="HTH_GNTR"/>
    <property type="match status" value="1"/>
</dbReference>
<accession>A0ABV6JSJ2</accession>
<name>A0ABV6JSJ2_9PROT</name>
<dbReference type="InterPro" id="IPR036388">
    <property type="entry name" value="WH-like_DNA-bd_sf"/>
</dbReference>
<dbReference type="InterPro" id="IPR036390">
    <property type="entry name" value="WH_DNA-bd_sf"/>
</dbReference>
<dbReference type="SUPFAM" id="SSF46785">
    <property type="entry name" value="Winged helix' DNA-binding domain"/>
    <property type="match status" value="1"/>
</dbReference>
<organism evidence="5 6">
    <name type="scientific">Roseomonas elaeocarpi</name>
    <dbReference type="NCBI Taxonomy" id="907779"/>
    <lineage>
        <taxon>Bacteria</taxon>
        <taxon>Pseudomonadati</taxon>
        <taxon>Pseudomonadota</taxon>
        <taxon>Alphaproteobacteria</taxon>
        <taxon>Acetobacterales</taxon>
        <taxon>Roseomonadaceae</taxon>
        <taxon>Roseomonas</taxon>
    </lineage>
</organism>
<dbReference type="Gene3D" id="1.20.120.530">
    <property type="entry name" value="GntR ligand-binding domain-like"/>
    <property type="match status" value="1"/>
</dbReference>
<sequence>MAITRPEASEQGGFDKVFLFLREQLLSGAISPGERLLGERELCLRVGVSRPTLREALRALAMLGVVEIRQGAGTVVRRPDASILGDFFAFAASQHGALVEDVMQARIAIECQAIRLACARATLADFDRLRAALEDVVATIADPDAGGLADHRFHQAIVDAAASDTLGTLYAAITPLLLRSHRHRRETMTEVEDGRAYLISHHRLIFDALAAGDPRRADEVLREHFAIGDDYRRRGRSGQHSQQDAKA</sequence>
<dbReference type="PANTHER" id="PTHR43537">
    <property type="entry name" value="TRANSCRIPTIONAL REGULATOR, GNTR FAMILY"/>
    <property type="match status" value="1"/>
</dbReference>
<dbReference type="RefSeq" id="WP_377044069.1">
    <property type="nucleotide sequence ID" value="NZ_JBHLUN010000006.1"/>
</dbReference>
<dbReference type="Proteomes" id="UP001589865">
    <property type="component" value="Unassembled WGS sequence"/>
</dbReference>
<keyword evidence="2" id="KW-0238">DNA-binding</keyword>
<proteinExistence type="predicted"/>
<dbReference type="PRINTS" id="PR00035">
    <property type="entry name" value="HTHGNTR"/>
</dbReference>